<dbReference type="InterPro" id="IPR002528">
    <property type="entry name" value="MATE_fam"/>
</dbReference>
<dbReference type="CDD" id="cd13134">
    <property type="entry name" value="MATE_like_8"/>
    <property type="match status" value="1"/>
</dbReference>
<feature type="transmembrane region" description="Helical" evidence="7">
    <location>
        <begin position="399"/>
        <end position="418"/>
    </location>
</feature>
<feature type="transmembrane region" description="Helical" evidence="7">
    <location>
        <begin position="159"/>
        <end position="178"/>
    </location>
</feature>
<evidence type="ECO:0000256" key="3">
    <source>
        <dbReference type="ARBA" id="ARBA00022475"/>
    </source>
</evidence>
<comment type="subcellular location">
    <subcellularLocation>
        <location evidence="1">Cell membrane</location>
        <topology evidence="1">Multi-pass membrane protein</topology>
    </subcellularLocation>
</comment>
<feature type="transmembrane region" description="Helical" evidence="7">
    <location>
        <begin position="310"/>
        <end position="333"/>
    </location>
</feature>
<feature type="transmembrane region" description="Helical" evidence="7">
    <location>
        <begin position="127"/>
        <end position="147"/>
    </location>
</feature>
<keyword evidence="4 7" id="KW-0812">Transmembrane</keyword>
<evidence type="ECO:0000256" key="4">
    <source>
        <dbReference type="ARBA" id="ARBA00022692"/>
    </source>
</evidence>
<evidence type="ECO:0000256" key="2">
    <source>
        <dbReference type="ARBA" id="ARBA00022448"/>
    </source>
</evidence>
<dbReference type="InterPro" id="IPR047135">
    <property type="entry name" value="YsiQ"/>
</dbReference>
<keyword evidence="9" id="KW-1185">Reference proteome</keyword>
<feature type="transmembrane region" description="Helical" evidence="7">
    <location>
        <begin position="373"/>
        <end position="393"/>
    </location>
</feature>
<dbReference type="PANTHER" id="PTHR42925:SF1">
    <property type="entry name" value="VIRULENCE FACTOR MVIN"/>
    <property type="match status" value="1"/>
</dbReference>
<dbReference type="Proteomes" id="UP001466331">
    <property type="component" value="Unassembled WGS sequence"/>
</dbReference>
<feature type="transmembrane region" description="Helical" evidence="7">
    <location>
        <begin position="184"/>
        <end position="210"/>
    </location>
</feature>
<feature type="transmembrane region" description="Helical" evidence="7">
    <location>
        <begin position="278"/>
        <end position="298"/>
    </location>
</feature>
<dbReference type="RefSeq" id="WP_420069079.1">
    <property type="nucleotide sequence ID" value="NZ_JBCHKQ010000001.1"/>
</dbReference>
<keyword evidence="5 7" id="KW-1133">Transmembrane helix</keyword>
<name>A0ABU9UAE3_9SPIR</name>
<dbReference type="NCBIfam" id="TIGR00797">
    <property type="entry name" value="matE"/>
    <property type="match status" value="1"/>
</dbReference>
<dbReference type="PIRSF" id="PIRSF006603">
    <property type="entry name" value="DinF"/>
    <property type="match status" value="1"/>
</dbReference>
<protein>
    <submittedName>
        <fullName evidence="8">MATE family efflux transporter</fullName>
    </submittedName>
</protein>
<feature type="transmembrane region" description="Helical" evidence="7">
    <location>
        <begin position="253"/>
        <end position="272"/>
    </location>
</feature>
<evidence type="ECO:0000256" key="6">
    <source>
        <dbReference type="ARBA" id="ARBA00023136"/>
    </source>
</evidence>
<organism evidence="8 9">
    <name type="scientific">Rarispira pelagica</name>
    <dbReference type="NCBI Taxonomy" id="3141764"/>
    <lineage>
        <taxon>Bacteria</taxon>
        <taxon>Pseudomonadati</taxon>
        <taxon>Spirochaetota</taxon>
        <taxon>Spirochaetia</taxon>
        <taxon>Winmispirales</taxon>
        <taxon>Winmispiraceae</taxon>
        <taxon>Rarispira</taxon>
    </lineage>
</organism>
<evidence type="ECO:0000313" key="8">
    <source>
        <dbReference type="EMBL" id="MEM5947636.1"/>
    </source>
</evidence>
<feature type="transmembrane region" description="Helical" evidence="7">
    <location>
        <begin position="86"/>
        <end position="107"/>
    </location>
</feature>
<accession>A0ABU9UAE3</accession>
<sequence length="448" mass="48922">MRDNKISLRSLTLPILVETLLRTTLSSVDTFMLGRFADQAAGAVGAIQQFMFFTLVVYTVGATGTSIIVSQYLGAGRKHTAAEVSLVAILFNLGIGVFLSIVMRLAMPYILDSLKLEYIVRTYAEQYVRVYFTFSFFQAVSVVLSAILRSHGYSKLPMYVNMGANLLNIIGNYIFLFGPGGLPVLGVTGVAISTVSSQFLGVAAMLVMIFKHKDISLFKDKAIKLRFTYAKDIVKIGAPSAGETLSYNLAQVAILYMIAPMGTIALTSYTYSVILSRFAYIIALSLGGASQILVGHKVGKGDNDDAFMEVIKATAIGMMSGFFVMSLMAVFRYKVVGLLTSNQDIIELTAKILLISVIYETGRPMNLIVISGLKGAGDVLFPVMAGIIMMWGISVTGAWFFGVHIAMGLVGIWIGRMLDEWLRGIVMLIRWFSRAWHGKSVVREEISA</sequence>
<keyword evidence="2" id="KW-0813">Transport</keyword>
<evidence type="ECO:0000313" key="9">
    <source>
        <dbReference type="Proteomes" id="UP001466331"/>
    </source>
</evidence>
<gene>
    <name evidence="8" type="ORF">WKV44_03665</name>
</gene>
<keyword evidence="6 7" id="KW-0472">Membrane</keyword>
<dbReference type="PANTHER" id="PTHR42925">
    <property type="entry name" value="MULTIDRUG AND TOXIN EFFLUX PROTEIN MATE FAMILY"/>
    <property type="match status" value="1"/>
</dbReference>
<evidence type="ECO:0000256" key="5">
    <source>
        <dbReference type="ARBA" id="ARBA00022989"/>
    </source>
</evidence>
<evidence type="ECO:0000256" key="7">
    <source>
        <dbReference type="SAM" id="Phobius"/>
    </source>
</evidence>
<dbReference type="Pfam" id="PF01554">
    <property type="entry name" value="MatE"/>
    <property type="match status" value="2"/>
</dbReference>
<reference evidence="8 9" key="1">
    <citation type="submission" date="2024-03" db="EMBL/GenBank/DDBJ databases">
        <title>Ignisphaera cupida sp. nov., a hyperthermophilic hydrolytic archaeon from a hot spring of Kamchatka, and proposal of Ignisphaeraceae fam. nov.</title>
        <authorList>
            <person name="Podosokorskaya O.A."/>
            <person name="Elcheninov A.G."/>
            <person name="Maltseva A.I."/>
            <person name="Zayulina K.S."/>
            <person name="Novikov A."/>
            <person name="Merkel A.Y."/>
        </authorList>
    </citation>
    <scope>NUCLEOTIDE SEQUENCE [LARGE SCALE GENOMIC DNA]</scope>
    <source>
        <strain evidence="8 9">38H-sp</strain>
    </source>
</reference>
<proteinExistence type="predicted"/>
<dbReference type="InterPro" id="IPR048279">
    <property type="entry name" value="MdtK-like"/>
</dbReference>
<comment type="caution">
    <text evidence="8">The sequence shown here is derived from an EMBL/GenBank/DDBJ whole genome shotgun (WGS) entry which is preliminary data.</text>
</comment>
<dbReference type="EMBL" id="JBCHKQ010000001">
    <property type="protein sequence ID" value="MEM5947636.1"/>
    <property type="molecule type" value="Genomic_DNA"/>
</dbReference>
<feature type="transmembrane region" description="Helical" evidence="7">
    <location>
        <begin position="50"/>
        <end position="74"/>
    </location>
</feature>
<evidence type="ECO:0000256" key="1">
    <source>
        <dbReference type="ARBA" id="ARBA00004651"/>
    </source>
</evidence>
<keyword evidence="3" id="KW-1003">Cell membrane</keyword>